<dbReference type="PANTHER" id="PTHR34002:SF9">
    <property type="entry name" value="XYLOGLUCAN-SPECIFIC ENDO-BETA-1,4-GLUCANASE A"/>
    <property type="match status" value="1"/>
</dbReference>
<dbReference type="AlphaFoldDB" id="A0A8H5AS24"/>
<evidence type="ECO:0000313" key="4">
    <source>
        <dbReference type="EMBL" id="KAF5309217.1"/>
    </source>
</evidence>
<keyword evidence="2" id="KW-0119">Carbohydrate metabolism</keyword>
<keyword evidence="5" id="KW-1185">Reference proteome</keyword>
<dbReference type="Proteomes" id="UP000567179">
    <property type="component" value="Unassembled WGS sequence"/>
</dbReference>
<dbReference type="Pfam" id="PF01670">
    <property type="entry name" value="Glyco_hydro_12"/>
    <property type="match status" value="1"/>
</dbReference>
<dbReference type="SUPFAM" id="SSF49899">
    <property type="entry name" value="Concanavalin A-like lectins/glucanases"/>
    <property type="match status" value="1"/>
</dbReference>
<reference evidence="4 5" key="1">
    <citation type="journal article" date="2020" name="ISME J.">
        <title>Uncovering the hidden diversity of litter-decomposition mechanisms in mushroom-forming fungi.</title>
        <authorList>
            <person name="Floudas D."/>
            <person name="Bentzer J."/>
            <person name="Ahren D."/>
            <person name="Johansson T."/>
            <person name="Persson P."/>
            <person name="Tunlid A."/>
        </authorList>
    </citation>
    <scope>NUCLEOTIDE SEQUENCE [LARGE SCALE GENOMIC DNA]</scope>
    <source>
        <strain evidence="4 5">CBS 101986</strain>
    </source>
</reference>
<gene>
    <name evidence="4" type="ORF">D9619_012850</name>
</gene>
<feature type="signal peptide" evidence="3">
    <location>
        <begin position="1"/>
        <end position="19"/>
    </location>
</feature>
<dbReference type="InterPro" id="IPR013320">
    <property type="entry name" value="ConA-like_dom_sf"/>
</dbReference>
<evidence type="ECO:0000256" key="1">
    <source>
        <dbReference type="ARBA" id="ARBA00005519"/>
    </source>
</evidence>
<evidence type="ECO:0000256" key="3">
    <source>
        <dbReference type="SAM" id="SignalP"/>
    </source>
</evidence>
<dbReference type="InterPro" id="IPR013319">
    <property type="entry name" value="GH11/12"/>
</dbReference>
<dbReference type="EMBL" id="JAACJJ010000060">
    <property type="protein sequence ID" value="KAF5309217.1"/>
    <property type="molecule type" value="Genomic_DNA"/>
</dbReference>
<comment type="similarity">
    <text evidence="1 2">Belongs to the glycosyl hydrolase 12 (cellulase H) family.</text>
</comment>
<feature type="chain" id="PRO_5034897185" description="Glycoside hydrolase family 12 protein" evidence="3">
    <location>
        <begin position="20"/>
        <end position="257"/>
    </location>
</feature>
<keyword evidence="2" id="KW-0378">Hydrolase</keyword>
<comment type="caution">
    <text evidence="4">The sequence shown here is derived from an EMBL/GenBank/DDBJ whole genome shotgun (WGS) entry which is preliminary data.</text>
</comment>
<dbReference type="GO" id="GO:0008810">
    <property type="term" value="F:cellulase activity"/>
    <property type="evidence" value="ECO:0007669"/>
    <property type="project" value="InterPro"/>
</dbReference>
<evidence type="ECO:0000256" key="2">
    <source>
        <dbReference type="RuleBase" id="RU361163"/>
    </source>
</evidence>
<keyword evidence="2" id="KW-0326">Glycosidase</keyword>
<organism evidence="4 5">
    <name type="scientific">Psilocybe cf. subviscida</name>
    <dbReference type="NCBI Taxonomy" id="2480587"/>
    <lineage>
        <taxon>Eukaryota</taxon>
        <taxon>Fungi</taxon>
        <taxon>Dikarya</taxon>
        <taxon>Basidiomycota</taxon>
        <taxon>Agaricomycotina</taxon>
        <taxon>Agaricomycetes</taxon>
        <taxon>Agaricomycetidae</taxon>
        <taxon>Agaricales</taxon>
        <taxon>Agaricineae</taxon>
        <taxon>Strophariaceae</taxon>
        <taxon>Psilocybe</taxon>
    </lineage>
</organism>
<evidence type="ECO:0008006" key="6">
    <source>
        <dbReference type="Google" id="ProtNLM"/>
    </source>
</evidence>
<accession>A0A8H5AS24</accession>
<sequence>MHAFKSLISLLLTATIATANRVTQELSKRHTLLKGKFDSEPEVANGRFILENNLWGIASANPGGWQNTQATFISGNNVQWFTIYDWAGAPQNVKSYANLDLRVGLGKKLSSIGSIPVTWSYKYSTVSSNLVADVSYDMWLSKTAGTTGASSSSTFEVMLWLSTRGGAQPAGSKIGTVSVNGLDWELWKGPVSTWTCISFVAQHEITNFKSDLKPFFNYLVQHQGIPSSQFLVQAQAGTEPFVGSATLTTTSYTMSIN</sequence>
<name>A0A8H5AS24_9AGAR</name>
<keyword evidence="2" id="KW-0624">Polysaccharide degradation</keyword>
<dbReference type="InterPro" id="IPR002594">
    <property type="entry name" value="GH12"/>
</dbReference>
<dbReference type="GO" id="GO:0000272">
    <property type="term" value="P:polysaccharide catabolic process"/>
    <property type="evidence" value="ECO:0007669"/>
    <property type="project" value="UniProtKB-KW"/>
</dbReference>
<evidence type="ECO:0000313" key="5">
    <source>
        <dbReference type="Proteomes" id="UP000567179"/>
    </source>
</evidence>
<proteinExistence type="inferred from homology"/>
<dbReference type="PANTHER" id="PTHR34002">
    <property type="entry name" value="BLR1656 PROTEIN"/>
    <property type="match status" value="1"/>
</dbReference>
<dbReference type="Gene3D" id="2.60.120.180">
    <property type="match status" value="1"/>
</dbReference>
<dbReference type="OrthoDB" id="89349at2759"/>
<keyword evidence="3" id="KW-0732">Signal</keyword>
<protein>
    <recommendedName>
        <fullName evidence="6">Glycoside hydrolase family 12 protein</fullName>
    </recommendedName>
</protein>